<sequence>MNICSVVGARPNFVKLAPLARELAQRPQVTHCIIHTGQHYDPALTDAFFRDLEIPAPDHTLGIGSGTATDQTARTMLALEPLWLARRPDWVVVVGDVNATLAATLTAVQCGLRVAHVEAGLRSFDRTMPEETNRRLVDAVADLLLTPSADADANLLREGIDPARIRRVGNIMVDSLLAALPRAAQSPILDTLGLTPGQYAVVTLHRPSNVDDPATLRRLVQTLIQLARRLPVVFPVHPRTRTRMETLDLPDLTRLRCLPPLGYLDFLQLWRQARLVLTDSGGLQEETTVLGIPCLTLRTTTERPITVREGTNQVVGTEPAAILAAAEACLSGSFPLEPRRPELWDGHAARRIADALLVG</sequence>
<evidence type="ECO:0000256" key="1">
    <source>
        <dbReference type="RuleBase" id="RU003513"/>
    </source>
</evidence>
<protein>
    <submittedName>
        <fullName evidence="3">UDP-N-acetylglucosamine 2-epimerase (Non-hydrolyzing)</fullName>
        <ecNumber evidence="3">5.1.3.14</ecNumber>
    </submittedName>
</protein>
<dbReference type="Proteomes" id="UP000677668">
    <property type="component" value="Chromosome 1"/>
</dbReference>
<dbReference type="InterPro" id="IPR029767">
    <property type="entry name" value="WecB-like"/>
</dbReference>
<dbReference type="Pfam" id="PF02350">
    <property type="entry name" value="Epimerase_2"/>
    <property type="match status" value="1"/>
</dbReference>
<keyword evidence="4" id="KW-1185">Reference proteome</keyword>
<dbReference type="EC" id="5.1.3.14" evidence="3"/>
<dbReference type="CDD" id="cd03786">
    <property type="entry name" value="GTB_UDP-GlcNAc_2-Epimerase"/>
    <property type="match status" value="1"/>
</dbReference>
<dbReference type="SUPFAM" id="SSF53756">
    <property type="entry name" value="UDP-Glycosyltransferase/glycogen phosphorylase"/>
    <property type="match status" value="1"/>
</dbReference>
<keyword evidence="1 3" id="KW-0413">Isomerase</keyword>
<dbReference type="InterPro" id="IPR003331">
    <property type="entry name" value="UDP_GlcNAc_Epimerase_2_dom"/>
</dbReference>
<comment type="similarity">
    <text evidence="1">Belongs to the UDP-N-acetylglucosamine 2-epimerase family.</text>
</comment>
<dbReference type="NCBIfam" id="TIGR00236">
    <property type="entry name" value="wecB"/>
    <property type="match status" value="1"/>
</dbReference>
<dbReference type="Gene3D" id="3.40.50.2000">
    <property type="entry name" value="Glycogen Phosphorylase B"/>
    <property type="match status" value="2"/>
</dbReference>
<accession>A0ABX8B2M6</accession>
<dbReference type="EMBL" id="CP072642">
    <property type="protein sequence ID" value="QUV93756.1"/>
    <property type="molecule type" value="Genomic_DNA"/>
</dbReference>
<dbReference type="PANTHER" id="PTHR43174:SF1">
    <property type="entry name" value="UDP-N-ACETYLGLUCOSAMINE 2-EPIMERASE"/>
    <property type="match status" value="1"/>
</dbReference>
<gene>
    <name evidence="3" type="primary">wecB</name>
    <name evidence="3" type="ORF">J8C05_10360</name>
</gene>
<evidence type="ECO:0000259" key="2">
    <source>
        <dbReference type="Pfam" id="PF02350"/>
    </source>
</evidence>
<evidence type="ECO:0000313" key="3">
    <source>
        <dbReference type="EMBL" id="QUV93756.1"/>
    </source>
</evidence>
<feature type="domain" description="UDP-N-acetylglucosamine 2-epimerase" evidence="2">
    <location>
        <begin position="21"/>
        <end position="356"/>
    </location>
</feature>
<proteinExistence type="inferred from homology"/>
<name>A0ABX8B2M6_9BACT</name>
<evidence type="ECO:0000313" key="4">
    <source>
        <dbReference type="Proteomes" id="UP000677668"/>
    </source>
</evidence>
<organism evidence="3 4">
    <name type="scientific">Chloracidobacterium sp. N</name>
    <dbReference type="NCBI Taxonomy" id="2821540"/>
    <lineage>
        <taxon>Bacteria</taxon>
        <taxon>Pseudomonadati</taxon>
        <taxon>Acidobacteriota</taxon>
        <taxon>Terriglobia</taxon>
        <taxon>Terriglobales</taxon>
        <taxon>Acidobacteriaceae</taxon>
        <taxon>Chloracidobacterium</taxon>
        <taxon>Chloracidobacterium aggregatum</taxon>
    </lineage>
</organism>
<reference evidence="3 4" key="1">
    <citation type="submission" date="2021-03" db="EMBL/GenBank/DDBJ databases">
        <title>Genomic and phenotypic characterization of Chloracidobacterium isolates provides evidence for multiple species.</title>
        <authorList>
            <person name="Saini M.K."/>
            <person name="Costas A.M.G."/>
            <person name="Tank M."/>
            <person name="Bryant D.A."/>
        </authorList>
    </citation>
    <scope>NUCLEOTIDE SEQUENCE [LARGE SCALE GENOMIC DNA]</scope>
    <source>
        <strain evidence="3 4">N</strain>
    </source>
</reference>
<dbReference type="GO" id="GO:0008761">
    <property type="term" value="F:UDP-N-acetylglucosamine 2-epimerase activity"/>
    <property type="evidence" value="ECO:0007669"/>
    <property type="project" value="UniProtKB-EC"/>
</dbReference>
<dbReference type="PANTHER" id="PTHR43174">
    <property type="entry name" value="UDP-N-ACETYLGLUCOSAMINE 2-EPIMERASE"/>
    <property type="match status" value="1"/>
</dbReference>
<dbReference type="RefSeq" id="WP_211422106.1">
    <property type="nucleotide sequence ID" value="NZ_CP072642.1"/>
</dbReference>